<dbReference type="EMBL" id="CAVNYO010000136">
    <property type="protein sequence ID" value="CAK5267866.1"/>
    <property type="molecule type" value="Genomic_DNA"/>
</dbReference>
<gene>
    <name evidence="1" type="ORF">MYCIT1_LOCUS10739</name>
</gene>
<name>A0AAD2Q276_9AGAR</name>
<dbReference type="Proteomes" id="UP001295794">
    <property type="component" value="Unassembled WGS sequence"/>
</dbReference>
<reference evidence="1" key="1">
    <citation type="submission" date="2023-11" db="EMBL/GenBank/DDBJ databases">
        <authorList>
            <person name="De Vega J J."/>
            <person name="De Vega J J."/>
        </authorList>
    </citation>
    <scope>NUCLEOTIDE SEQUENCE</scope>
</reference>
<keyword evidence="2" id="KW-1185">Reference proteome</keyword>
<protein>
    <submittedName>
        <fullName evidence="1">Uncharacterized protein</fullName>
    </submittedName>
</protein>
<feature type="non-terminal residue" evidence="1">
    <location>
        <position position="1"/>
    </location>
</feature>
<comment type="caution">
    <text evidence="1">The sequence shown here is derived from an EMBL/GenBank/DDBJ whole genome shotgun (WGS) entry which is preliminary data.</text>
</comment>
<feature type="non-terminal residue" evidence="1">
    <location>
        <position position="76"/>
    </location>
</feature>
<dbReference type="AlphaFoldDB" id="A0AAD2Q276"/>
<accession>A0AAD2Q276</accession>
<proteinExistence type="predicted"/>
<evidence type="ECO:0000313" key="1">
    <source>
        <dbReference type="EMBL" id="CAK5267866.1"/>
    </source>
</evidence>
<organism evidence="1 2">
    <name type="scientific">Mycena citricolor</name>
    <dbReference type="NCBI Taxonomy" id="2018698"/>
    <lineage>
        <taxon>Eukaryota</taxon>
        <taxon>Fungi</taxon>
        <taxon>Dikarya</taxon>
        <taxon>Basidiomycota</taxon>
        <taxon>Agaricomycotina</taxon>
        <taxon>Agaricomycetes</taxon>
        <taxon>Agaricomycetidae</taxon>
        <taxon>Agaricales</taxon>
        <taxon>Marasmiineae</taxon>
        <taxon>Mycenaceae</taxon>
        <taxon>Mycena</taxon>
    </lineage>
</organism>
<evidence type="ECO:0000313" key="2">
    <source>
        <dbReference type="Proteomes" id="UP001295794"/>
    </source>
</evidence>
<sequence>RISSRHLCRSQASAPGGPLVSCDPTFDRCTGKPPRLSLARRGACAKEVHRNTCKYSGIGTREKPGCHVRGDRTRIV</sequence>